<evidence type="ECO:0000256" key="3">
    <source>
        <dbReference type="ARBA" id="ARBA00023098"/>
    </source>
</evidence>
<feature type="short sequence motif" description="GXGXXG" evidence="4">
    <location>
        <begin position="51"/>
        <end position="56"/>
    </location>
</feature>
<feature type="short sequence motif" description="GXSXG" evidence="4">
    <location>
        <begin position="78"/>
        <end position="82"/>
    </location>
</feature>
<dbReference type="InterPro" id="IPR050301">
    <property type="entry name" value="NTE"/>
</dbReference>
<gene>
    <name evidence="7" type="ORF">GTW58_00155</name>
</gene>
<dbReference type="PROSITE" id="PS51635">
    <property type="entry name" value="PNPLA"/>
    <property type="match status" value="1"/>
</dbReference>
<sequence>MADGPDQFSATDDDGANLGYPGAPGTNSTDDAAETTALTSNVTDTALIFEGGGMRGSYTAGAVTTLLGAGIHFDWVGGISAGSSHTCNYIARDAPRARRTFVEFAQDPQFGNLRTFARGQGLFNAEYIYEKSGLPDASLPFNYSQFTRNPARYKIGAFNASTGEHVYFSRQDLGSQQDLMVQVRASSSMPVLMPPVNYRGSVWVDGALGPTGGIAIDAARADGYTKFLVILTRERSYIKQPERFASIYRRQFRDHPAVVEALDARPANYNRTREELYDLQDSGQAMVFTPENMPVSNGERRVARLQAAYAAGYLQAQRELPRWKEFLGM</sequence>
<dbReference type="Pfam" id="PF01734">
    <property type="entry name" value="Patatin"/>
    <property type="match status" value="1"/>
</dbReference>
<evidence type="ECO:0000256" key="1">
    <source>
        <dbReference type="ARBA" id="ARBA00022801"/>
    </source>
</evidence>
<dbReference type="PANTHER" id="PTHR14226">
    <property type="entry name" value="NEUROPATHY TARGET ESTERASE/SWISS CHEESE D.MELANOGASTER"/>
    <property type="match status" value="1"/>
</dbReference>
<dbReference type="InterPro" id="IPR037483">
    <property type="entry name" value="YjjU-like"/>
</dbReference>
<dbReference type="RefSeq" id="WP_081994286.1">
    <property type="nucleotide sequence ID" value="NZ_JAAVUN010000001.1"/>
</dbReference>
<protein>
    <submittedName>
        <fullName evidence="7">Patatin family protein</fullName>
    </submittedName>
</protein>
<evidence type="ECO:0000256" key="5">
    <source>
        <dbReference type="SAM" id="MobiDB-lite"/>
    </source>
</evidence>
<accession>A0A846U3N5</accession>
<evidence type="ECO:0000259" key="6">
    <source>
        <dbReference type="PROSITE" id="PS51635"/>
    </source>
</evidence>
<dbReference type="InterPro" id="IPR002641">
    <property type="entry name" value="PNPLA_dom"/>
</dbReference>
<feature type="domain" description="PNPLA" evidence="6">
    <location>
        <begin position="47"/>
        <end position="220"/>
    </location>
</feature>
<keyword evidence="1 4" id="KW-0378">Hydrolase</keyword>
<evidence type="ECO:0000256" key="2">
    <source>
        <dbReference type="ARBA" id="ARBA00022963"/>
    </source>
</evidence>
<proteinExistence type="predicted"/>
<organism evidence="7 8">
    <name type="scientific">Kocuria subflava</name>
    <dbReference type="NCBI Taxonomy" id="1736139"/>
    <lineage>
        <taxon>Bacteria</taxon>
        <taxon>Bacillati</taxon>
        <taxon>Actinomycetota</taxon>
        <taxon>Actinomycetes</taxon>
        <taxon>Micrococcales</taxon>
        <taxon>Micrococcaceae</taxon>
        <taxon>Kocuria</taxon>
    </lineage>
</organism>
<keyword evidence="3 4" id="KW-0443">Lipid metabolism</keyword>
<keyword evidence="8" id="KW-1185">Reference proteome</keyword>
<name>A0A846U3N5_9MICC</name>
<dbReference type="InterPro" id="IPR016035">
    <property type="entry name" value="Acyl_Trfase/lysoPLipase"/>
</dbReference>
<dbReference type="InterPro" id="IPR045943">
    <property type="entry name" value="DUF6363"/>
</dbReference>
<dbReference type="Proteomes" id="UP000521379">
    <property type="component" value="Unassembled WGS sequence"/>
</dbReference>
<feature type="active site" description="Proton acceptor" evidence="4">
    <location>
        <position position="205"/>
    </location>
</feature>
<evidence type="ECO:0000256" key="4">
    <source>
        <dbReference type="PROSITE-ProRule" id="PRU01161"/>
    </source>
</evidence>
<dbReference type="SUPFAM" id="SSF52151">
    <property type="entry name" value="FabD/lysophospholipase-like"/>
    <property type="match status" value="1"/>
</dbReference>
<evidence type="ECO:0000313" key="8">
    <source>
        <dbReference type="Proteomes" id="UP000521379"/>
    </source>
</evidence>
<dbReference type="PANTHER" id="PTHR14226:SF25">
    <property type="entry name" value="PHOSPHOESTERASE"/>
    <property type="match status" value="1"/>
</dbReference>
<dbReference type="GO" id="GO:0016042">
    <property type="term" value="P:lipid catabolic process"/>
    <property type="evidence" value="ECO:0007669"/>
    <property type="project" value="UniProtKB-UniRule"/>
</dbReference>
<reference evidence="7 8" key="1">
    <citation type="submission" date="2020-02" db="EMBL/GenBank/DDBJ databases">
        <authorList>
            <person name="Sun Q."/>
        </authorList>
    </citation>
    <scope>NUCLEOTIDE SEQUENCE [LARGE SCALE GENOMIC DNA]</scope>
    <source>
        <strain evidence="7 8">YIM 13062</strain>
    </source>
</reference>
<feature type="region of interest" description="Disordered" evidence="5">
    <location>
        <begin position="1"/>
        <end position="32"/>
    </location>
</feature>
<feature type="active site" description="Nucleophile" evidence="4">
    <location>
        <position position="80"/>
    </location>
</feature>
<dbReference type="CDD" id="cd07208">
    <property type="entry name" value="Pat_hypo_Ecoli_yjju_like"/>
    <property type="match status" value="1"/>
</dbReference>
<comment type="caution">
    <text evidence="7">The sequence shown here is derived from an EMBL/GenBank/DDBJ whole genome shotgun (WGS) entry which is preliminary data.</text>
</comment>
<dbReference type="EMBL" id="JAAVUN010000001">
    <property type="protein sequence ID" value="NKE08386.1"/>
    <property type="molecule type" value="Genomic_DNA"/>
</dbReference>
<dbReference type="Gene3D" id="3.40.1090.10">
    <property type="entry name" value="Cytosolic phospholipase A2 catalytic domain"/>
    <property type="match status" value="2"/>
</dbReference>
<keyword evidence="2 4" id="KW-0442">Lipid degradation</keyword>
<dbReference type="GO" id="GO:0016787">
    <property type="term" value="F:hydrolase activity"/>
    <property type="evidence" value="ECO:0007669"/>
    <property type="project" value="UniProtKB-UniRule"/>
</dbReference>
<evidence type="ECO:0000313" key="7">
    <source>
        <dbReference type="EMBL" id="NKE08386.1"/>
    </source>
</evidence>
<feature type="short sequence motif" description="DGA/G" evidence="4">
    <location>
        <begin position="205"/>
        <end position="207"/>
    </location>
</feature>
<dbReference type="Pfam" id="PF19890">
    <property type="entry name" value="DUF6363"/>
    <property type="match status" value="1"/>
</dbReference>
<dbReference type="AlphaFoldDB" id="A0A846U3N5"/>